<dbReference type="InterPro" id="IPR058248">
    <property type="entry name" value="Lxx211020-like"/>
</dbReference>
<feature type="compositionally biased region" description="Basic and acidic residues" evidence="1">
    <location>
        <begin position="200"/>
        <end position="212"/>
    </location>
</feature>
<protein>
    <submittedName>
        <fullName evidence="3">Copper chaperone PCu(A)C</fullName>
    </submittedName>
</protein>
<dbReference type="Proteomes" id="UP000254236">
    <property type="component" value="Chromosome"/>
</dbReference>
<accession>A0A345YRE3</accession>
<evidence type="ECO:0000313" key="4">
    <source>
        <dbReference type="Proteomes" id="UP000254236"/>
    </source>
</evidence>
<proteinExistence type="predicted"/>
<evidence type="ECO:0000313" key="3">
    <source>
        <dbReference type="EMBL" id="RRR24236.1"/>
    </source>
</evidence>
<dbReference type="KEGG" id="bsau:DWV08_13320"/>
<dbReference type="PANTHER" id="PTHR36302">
    <property type="entry name" value="BLR7088 PROTEIN"/>
    <property type="match status" value="1"/>
</dbReference>
<organism evidence="3 5">
    <name type="scientific">Brachybacterium saurashtrense</name>
    <dbReference type="NCBI Taxonomy" id="556288"/>
    <lineage>
        <taxon>Bacteria</taxon>
        <taxon>Bacillati</taxon>
        <taxon>Actinomycetota</taxon>
        <taxon>Actinomycetes</taxon>
        <taxon>Micrococcales</taxon>
        <taxon>Dermabacteraceae</taxon>
        <taxon>Brachybacterium</taxon>
    </lineage>
</organism>
<feature type="region of interest" description="Disordered" evidence="1">
    <location>
        <begin position="38"/>
        <end position="59"/>
    </location>
</feature>
<dbReference type="InterPro" id="IPR036182">
    <property type="entry name" value="PCuAC_sf"/>
</dbReference>
<dbReference type="OrthoDB" id="9796962at2"/>
<name>A0A345YRE3_9MICO</name>
<feature type="region of interest" description="Disordered" evidence="1">
    <location>
        <begin position="183"/>
        <end position="228"/>
    </location>
</feature>
<evidence type="ECO:0000256" key="1">
    <source>
        <dbReference type="SAM" id="MobiDB-lite"/>
    </source>
</evidence>
<dbReference type="Pfam" id="PF04314">
    <property type="entry name" value="PCuAC"/>
    <property type="match status" value="1"/>
</dbReference>
<feature type="compositionally biased region" description="Gly residues" evidence="1">
    <location>
        <begin position="46"/>
        <end position="57"/>
    </location>
</feature>
<dbReference type="RefSeq" id="WP_115414244.1">
    <property type="nucleotide sequence ID" value="NZ_CP031356.1"/>
</dbReference>
<dbReference type="InterPro" id="IPR007410">
    <property type="entry name" value="LpqE-like"/>
</dbReference>
<sequence>MSDRFTLPAPISPRSARIPRRAALAALLLPLAACTTGGDETASGTAGAGASDGGGTGAEELTLVDPWVKAAEEGMTAAFGTLVNRTGRDLQLIGASSPSAGMVELHETASDGSGGMSMQEKEGGFPVPDGGELLLEPGGNHLMLMDLAAPLQPGDKVELTLTCEDGTALTVAATVKDFAGAQEHYEPEGSSGSGASDAGGEDHAAHGGHGTDGDADASAGAGVEDGAE</sequence>
<gene>
    <name evidence="2" type="ORF">DWV08_13320</name>
    <name evidence="3" type="ORF">DXU92_05070</name>
</gene>
<dbReference type="EMBL" id="CP031356">
    <property type="protein sequence ID" value="AXK46495.1"/>
    <property type="molecule type" value="Genomic_DNA"/>
</dbReference>
<evidence type="ECO:0000313" key="2">
    <source>
        <dbReference type="EMBL" id="AXK46495.1"/>
    </source>
</evidence>
<dbReference type="PANTHER" id="PTHR36302:SF1">
    <property type="entry name" value="COPPER CHAPERONE PCU(A)C"/>
    <property type="match status" value="1"/>
</dbReference>
<dbReference type="EMBL" id="QSWH01000002">
    <property type="protein sequence ID" value="RRR24236.1"/>
    <property type="molecule type" value="Genomic_DNA"/>
</dbReference>
<feature type="compositionally biased region" description="Low complexity" evidence="1">
    <location>
        <begin position="216"/>
        <end position="228"/>
    </location>
</feature>
<dbReference type="SUPFAM" id="SSF110087">
    <property type="entry name" value="DR1885-like metal-binding protein"/>
    <property type="match status" value="1"/>
</dbReference>
<reference evidence="2 4" key="1">
    <citation type="submission" date="2018-07" db="EMBL/GenBank/DDBJ databases">
        <title>Brachybacterium saurashtrense DSM 23186 genome sequence.</title>
        <authorList>
            <person name="Guo L."/>
        </authorList>
    </citation>
    <scope>NUCLEOTIDE SEQUENCE [LARGE SCALE GENOMIC DNA]</scope>
    <source>
        <strain evidence="2 4">DSM 23186</strain>
    </source>
</reference>
<keyword evidence="4" id="KW-1185">Reference proteome</keyword>
<feature type="compositionally biased region" description="Low complexity" evidence="1">
    <location>
        <begin position="188"/>
        <end position="198"/>
    </location>
</feature>
<evidence type="ECO:0000313" key="5">
    <source>
        <dbReference type="Proteomes" id="UP000282185"/>
    </source>
</evidence>
<dbReference type="Proteomes" id="UP000282185">
    <property type="component" value="Unassembled WGS sequence"/>
</dbReference>
<reference evidence="3 5" key="2">
    <citation type="submission" date="2018-08" db="EMBL/GenBank/DDBJ databases">
        <title>Brachybacterium saurashtrense DSM 23186.</title>
        <authorList>
            <person name="Li Y."/>
        </authorList>
    </citation>
    <scope>NUCLEOTIDE SEQUENCE [LARGE SCALE GENOMIC DNA]</scope>
    <source>
        <strain evidence="3 5">DSM 23186</strain>
    </source>
</reference>
<dbReference type="AlphaFoldDB" id="A0A345YRE3"/>
<dbReference type="Gene3D" id="2.60.40.1890">
    <property type="entry name" value="PCu(A)C copper chaperone"/>
    <property type="match status" value="1"/>
</dbReference>